<feature type="compositionally biased region" description="Basic and acidic residues" evidence="2">
    <location>
        <begin position="184"/>
        <end position="194"/>
    </location>
</feature>
<proteinExistence type="predicted"/>
<feature type="region of interest" description="Disordered" evidence="2">
    <location>
        <begin position="1269"/>
        <end position="1331"/>
    </location>
</feature>
<feature type="coiled-coil region" evidence="1">
    <location>
        <begin position="478"/>
        <end position="505"/>
    </location>
</feature>
<feature type="compositionally biased region" description="Low complexity" evidence="2">
    <location>
        <begin position="1112"/>
        <end position="1127"/>
    </location>
</feature>
<feature type="region of interest" description="Disordered" evidence="2">
    <location>
        <begin position="1"/>
        <end position="107"/>
    </location>
</feature>
<feature type="compositionally biased region" description="Low complexity" evidence="2">
    <location>
        <begin position="731"/>
        <end position="742"/>
    </location>
</feature>
<dbReference type="EMBL" id="JAFDVH010000006">
    <property type="protein sequence ID" value="KAG7476837.1"/>
    <property type="molecule type" value="Genomic_DNA"/>
</dbReference>
<feature type="compositionally biased region" description="Pro residues" evidence="2">
    <location>
        <begin position="692"/>
        <end position="701"/>
    </location>
</feature>
<feature type="compositionally biased region" description="Basic and acidic residues" evidence="2">
    <location>
        <begin position="1101"/>
        <end position="1111"/>
    </location>
</feature>
<sequence>MARRVGGAAVRGQRWNPDSGRPSSPAAGVAGLLWAGERDSQAGDDDDDDFYSQMDESGIIGLSEATEEGAEGDEEPPWDAETPDPELGSPDGIEGEGPEHEDLMEDLSYAWSEMWDSEPLSQSPPLSVYEEMGRVAMEDWDGEGEEEGEEEEEECEEGGNSWWLRGVRPVPSHMGREGNSAAPVRERMAGRELEESYPIQDSSPGLGAESALSLTLNHPHLLHLSAEQLESDPGIEGETFPETGFTESLPESYSSRLSRAPLAGRPQTPEERGDGRLFLPAALAAEQGQGDVQGGGWDERPSSSLHMPRQPPVPSPRKMKPRSPTRPFSPHKSWASIPNPSPHQSTASGVRKSHRASSERSPKSSPGSPDTDQDRRGQLSYPVPDFSKVEPRVRLPKRGAYKPPKSKGSARGGTSTAEPLLMFKSPADIVREVLLSSAEAPLSPPVPSTPSVPAGHRRPVDVTVPQEFRSPQQASALVHQLQEDYNRLLTKYAEAENTIDRLRLEAKVGLYSDPPKPSHFVQSGTLLGGSKVMTLNFPQVQRAELGQDAIPLPLGQNPELPGASPVISFPPASTSSRSLVPQFGEQLTEALARQAEKFQAQLDSFEGLLKSGKLKPFEQMKCLSSLAQGQDSLERSYIRARDEHRVLQQKGREPGPFDPEREVEGCIFRFGMRLEELKERVEQVVQDRPRSATPPSPPPGLDPRSGTLGAGGPTPLPESPVFPTRGGFGASVGAEVSSVSGESDGEGGGDPEEGLPSALPPSLHQKHQRVERDFSILMDHYQSFRELPRLLDLGLGEGSAETDSAMDHTLSAGQDGIATDCGRTEAGEGRRTVTPIQPTGSEEVVLTPPPGTTVDNSEQGPLEPLTQPLPFPRQQGRDVRRAGEKSHSSSLTSLGGSLGSERQPSKQQGRHRRVPPQDGIVSPETDSGFVGSESSRLTPAVGGASQKRQRRLSHSVPVGGEGETSQPIPAQLTSGSASQRPPLEDSVRTPLRIPRVLRSVGRSRGGRTLPPPTSSVTSSPQRWASSVNSEFEAESEHAHSLSDGEEGQCVRHTRSANRQRCRQCSPSSTIPHHHGDPLGAQGSSQLTNQHEAIQSLQAEVSRLREQLEGSLRRPNPASPTRAPASASEDLLHPDSITPHSRFTQSWGGEGSEADEGRRMERDTGRQEEKREPHLPTPRKRSASVPRSRPELDITSDSEHAHSIPKAPSSRHIPESSAAQGRRRKPWSETISYRGLYTGQRYDVTAPGDSDKTDQRERHCRTCPNCTPHRGKGPAGGPVASLHTHPRSQQCPLCGGSVVDRDKETEPDISMERGSVSTPRGNKPKNSSHSSRGVLWAAPPLPVQGTVVPCVPVCPPVLYFSSPTLKGAPSYPQALCLPLEGSVGYAVDGRQGGRHWRSRSLSADPQSLSCSLNRAITAARSVRSASRHMARSLAVGLQHQRALTQSQTW</sequence>
<feature type="compositionally biased region" description="Basic and acidic residues" evidence="2">
    <location>
        <begin position="1154"/>
        <end position="1173"/>
    </location>
</feature>
<feature type="compositionally biased region" description="Basic residues" evidence="2">
    <location>
        <begin position="1051"/>
        <end position="1061"/>
    </location>
</feature>
<organism evidence="3 4">
    <name type="scientific">Megalops atlanticus</name>
    <name type="common">Tarpon</name>
    <name type="synonym">Clupea gigantea</name>
    <dbReference type="NCBI Taxonomy" id="7932"/>
    <lineage>
        <taxon>Eukaryota</taxon>
        <taxon>Metazoa</taxon>
        <taxon>Chordata</taxon>
        <taxon>Craniata</taxon>
        <taxon>Vertebrata</taxon>
        <taxon>Euteleostomi</taxon>
        <taxon>Actinopterygii</taxon>
        <taxon>Neopterygii</taxon>
        <taxon>Teleostei</taxon>
        <taxon>Elopiformes</taxon>
        <taxon>Megalopidae</taxon>
        <taxon>Megalops</taxon>
    </lineage>
</organism>
<feature type="compositionally biased region" description="Polar residues" evidence="2">
    <location>
        <begin position="336"/>
        <end position="348"/>
    </location>
</feature>
<feature type="compositionally biased region" description="Basic and acidic residues" evidence="2">
    <location>
        <begin position="1187"/>
        <end position="1201"/>
    </location>
</feature>
<accession>A0A9D3Q7I1</accession>
<comment type="caution">
    <text evidence="3">The sequence shown here is derived from an EMBL/GenBank/DDBJ whole genome shotgun (WGS) entry which is preliminary data.</text>
</comment>
<feature type="compositionally biased region" description="Basic and acidic residues" evidence="2">
    <location>
        <begin position="875"/>
        <end position="887"/>
    </location>
</feature>
<dbReference type="PANTHER" id="PTHR21510:SF15">
    <property type="entry name" value="MICROTUBULE ORGANIZATION PROTEIN AKNA"/>
    <property type="match status" value="1"/>
</dbReference>
<feature type="compositionally biased region" description="Basic and acidic residues" evidence="2">
    <location>
        <begin position="681"/>
        <end position="690"/>
    </location>
</feature>
<dbReference type="GO" id="GO:0060234">
    <property type="term" value="P:neuroblast delamination"/>
    <property type="evidence" value="ECO:0007669"/>
    <property type="project" value="TreeGrafter"/>
</dbReference>
<dbReference type="GO" id="GO:0001837">
    <property type="term" value="P:epithelial to mesenchymal transition"/>
    <property type="evidence" value="ECO:0007669"/>
    <property type="project" value="TreeGrafter"/>
</dbReference>
<feature type="region of interest" description="Disordered" evidence="2">
    <location>
        <begin position="227"/>
        <end position="419"/>
    </location>
</feature>
<reference evidence="3" key="1">
    <citation type="submission" date="2021-01" db="EMBL/GenBank/DDBJ databases">
        <authorList>
            <person name="Zahm M."/>
            <person name="Roques C."/>
            <person name="Cabau C."/>
            <person name="Klopp C."/>
            <person name="Donnadieu C."/>
            <person name="Jouanno E."/>
            <person name="Lampietro C."/>
            <person name="Louis A."/>
            <person name="Herpin A."/>
            <person name="Echchiki A."/>
            <person name="Berthelot C."/>
            <person name="Parey E."/>
            <person name="Roest-Crollius H."/>
            <person name="Braasch I."/>
            <person name="Postlethwait J."/>
            <person name="Bobe J."/>
            <person name="Montfort J."/>
            <person name="Bouchez O."/>
            <person name="Begum T."/>
            <person name="Mejri S."/>
            <person name="Adams A."/>
            <person name="Chen W.-J."/>
            <person name="Guiguen Y."/>
        </authorList>
    </citation>
    <scope>NUCLEOTIDE SEQUENCE</scope>
    <source>
        <strain evidence="3">YG-15Mar2019-1</strain>
        <tissue evidence="3">Brain</tissue>
    </source>
</reference>
<feature type="compositionally biased region" description="Basic and acidic residues" evidence="2">
    <location>
        <begin position="822"/>
        <end position="831"/>
    </location>
</feature>
<dbReference type="OrthoDB" id="10035553at2759"/>
<feature type="compositionally biased region" description="Acidic residues" evidence="2">
    <location>
        <begin position="743"/>
        <end position="753"/>
    </location>
</feature>
<dbReference type="GO" id="GO:0005813">
    <property type="term" value="C:centrosome"/>
    <property type="evidence" value="ECO:0007669"/>
    <property type="project" value="TreeGrafter"/>
</dbReference>
<feature type="region of interest" description="Disordered" evidence="2">
    <location>
        <begin position="811"/>
        <end position="1231"/>
    </location>
</feature>
<evidence type="ECO:0000256" key="2">
    <source>
        <dbReference type="SAM" id="MobiDB-lite"/>
    </source>
</evidence>
<dbReference type="InterPro" id="IPR052655">
    <property type="entry name" value="AKNA_Centrosome-Trans_reg"/>
</dbReference>
<gene>
    <name evidence="3" type="ORF">MATL_G00087070</name>
</gene>
<protein>
    <recommendedName>
        <fullName evidence="5">AT-hook transcription factor</fullName>
    </recommendedName>
</protein>
<feature type="region of interest" description="Disordered" evidence="2">
    <location>
        <begin position="140"/>
        <end position="208"/>
    </location>
</feature>
<evidence type="ECO:0000313" key="4">
    <source>
        <dbReference type="Proteomes" id="UP001046870"/>
    </source>
</evidence>
<feature type="compositionally biased region" description="Polar residues" evidence="2">
    <location>
        <begin position="963"/>
        <end position="979"/>
    </location>
</feature>
<dbReference type="Proteomes" id="UP001046870">
    <property type="component" value="Chromosome 6"/>
</dbReference>
<evidence type="ECO:0008006" key="5">
    <source>
        <dbReference type="Google" id="ProtNLM"/>
    </source>
</evidence>
<feature type="compositionally biased region" description="Low complexity" evidence="2">
    <location>
        <begin position="236"/>
        <end position="247"/>
    </location>
</feature>
<evidence type="ECO:0000313" key="3">
    <source>
        <dbReference type="EMBL" id="KAG7476837.1"/>
    </source>
</evidence>
<evidence type="ECO:0000256" key="1">
    <source>
        <dbReference type="SAM" id="Coils"/>
    </source>
</evidence>
<feature type="compositionally biased region" description="Polar residues" evidence="2">
    <location>
        <begin position="1314"/>
        <end position="1330"/>
    </location>
</feature>
<dbReference type="PANTHER" id="PTHR21510">
    <property type="entry name" value="AKNA DOMAIN-CONTAINING PROTEIN"/>
    <property type="match status" value="1"/>
</dbReference>
<keyword evidence="4" id="KW-1185">Reference proteome</keyword>
<feature type="compositionally biased region" description="Polar residues" evidence="2">
    <location>
        <begin position="1081"/>
        <end position="1098"/>
    </location>
</feature>
<dbReference type="GO" id="GO:0021849">
    <property type="term" value="P:neuroblast division in subventricular zone"/>
    <property type="evidence" value="ECO:0007669"/>
    <property type="project" value="TreeGrafter"/>
</dbReference>
<name>A0A9D3Q7I1_MEGAT</name>
<feature type="compositionally biased region" description="Polar residues" evidence="2">
    <location>
        <begin position="1137"/>
        <end position="1146"/>
    </location>
</feature>
<feature type="compositionally biased region" description="Low complexity" evidence="2">
    <location>
        <begin position="1"/>
        <end position="12"/>
    </location>
</feature>
<feature type="region of interest" description="Disordered" evidence="2">
    <location>
        <begin position="681"/>
        <end position="770"/>
    </location>
</feature>
<feature type="region of interest" description="Disordered" evidence="2">
    <location>
        <begin position="437"/>
        <end position="457"/>
    </location>
</feature>
<feature type="compositionally biased region" description="Acidic residues" evidence="2">
    <location>
        <begin position="140"/>
        <end position="157"/>
    </location>
</feature>
<feature type="compositionally biased region" description="Acidic residues" evidence="2">
    <location>
        <begin position="65"/>
        <end position="84"/>
    </location>
</feature>
<keyword evidence="1" id="KW-0175">Coiled coil</keyword>